<comment type="caution">
    <text evidence="7">The sequence shown here is derived from an EMBL/GenBank/DDBJ whole genome shotgun (WGS) entry which is preliminary data.</text>
</comment>
<evidence type="ECO:0000256" key="3">
    <source>
        <dbReference type="ARBA" id="ARBA00023027"/>
    </source>
</evidence>
<evidence type="ECO:0000259" key="5">
    <source>
        <dbReference type="Pfam" id="PF00389"/>
    </source>
</evidence>
<dbReference type="PANTHER" id="PTHR43026:SF1">
    <property type="entry name" value="2-HYDROXYACID DEHYDROGENASE HOMOLOG 1-RELATED"/>
    <property type="match status" value="1"/>
</dbReference>
<dbReference type="InterPro" id="IPR006140">
    <property type="entry name" value="D-isomer_DH_NAD-bd"/>
</dbReference>
<evidence type="ECO:0000256" key="2">
    <source>
        <dbReference type="ARBA" id="ARBA00023002"/>
    </source>
</evidence>
<dbReference type="PROSITE" id="PS00670">
    <property type="entry name" value="D_2_HYDROXYACID_DH_2"/>
    <property type="match status" value="1"/>
</dbReference>
<dbReference type="CDD" id="cd12183">
    <property type="entry name" value="LDH_like_2"/>
    <property type="match status" value="1"/>
</dbReference>
<dbReference type="Proteomes" id="UP001161757">
    <property type="component" value="Unassembled WGS sequence"/>
</dbReference>
<reference evidence="7" key="1">
    <citation type="submission" date="2023-01" db="EMBL/GenBank/DDBJ databases">
        <title>Exophiala dermititidis isolated from Cystic Fibrosis Patient.</title>
        <authorList>
            <person name="Kurbessoian T."/>
            <person name="Crocker A."/>
            <person name="Murante D."/>
            <person name="Hogan D.A."/>
            <person name="Stajich J.E."/>
        </authorList>
    </citation>
    <scope>NUCLEOTIDE SEQUENCE</scope>
    <source>
        <strain evidence="7">Ex8</strain>
    </source>
</reference>
<dbReference type="PANTHER" id="PTHR43026">
    <property type="entry name" value="2-HYDROXYACID DEHYDROGENASE HOMOLOG 1-RELATED"/>
    <property type="match status" value="1"/>
</dbReference>
<evidence type="ECO:0000313" key="8">
    <source>
        <dbReference type="Proteomes" id="UP001161757"/>
    </source>
</evidence>
<dbReference type="InterPro" id="IPR006139">
    <property type="entry name" value="D-isomer_2_OHA_DH_cat_dom"/>
</dbReference>
<evidence type="ECO:0000256" key="1">
    <source>
        <dbReference type="ARBA" id="ARBA00005854"/>
    </source>
</evidence>
<dbReference type="InterPro" id="IPR058205">
    <property type="entry name" value="D-LDH-like"/>
</dbReference>
<feature type="domain" description="D-isomer specific 2-hydroxyacid dehydrogenase NAD-binding" evidence="6">
    <location>
        <begin position="112"/>
        <end position="300"/>
    </location>
</feature>
<dbReference type="SUPFAM" id="SSF51735">
    <property type="entry name" value="NAD(P)-binding Rossmann-fold domains"/>
    <property type="match status" value="1"/>
</dbReference>
<dbReference type="PROSITE" id="PS00671">
    <property type="entry name" value="D_2_HYDROXYACID_DH_3"/>
    <property type="match status" value="1"/>
</dbReference>
<dbReference type="EMBL" id="JAJGCB010000002">
    <property type="protein sequence ID" value="KAJ8995219.1"/>
    <property type="molecule type" value="Genomic_DNA"/>
</dbReference>
<keyword evidence="3" id="KW-0520">NAD</keyword>
<protein>
    <recommendedName>
        <fullName evidence="9">D-lactate dehydrogenase</fullName>
    </recommendedName>
</protein>
<comment type="similarity">
    <text evidence="1 4">Belongs to the D-isomer specific 2-hydroxyacid dehydrogenase family.</text>
</comment>
<dbReference type="InterPro" id="IPR029753">
    <property type="entry name" value="D-isomer_DH_CS"/>
</dbReference>
<keyword evidence="2 4" id="KW-0560">Oxidoreductase</keyword>
<evidence type="ECO:0000313" key="7">
    <source>
        <dbReference type="EMBL" id="KAJ8995219.1"/>
    </source>
</evidence>
<sequence length="332" mass="36036">MKVVVFSTHDYDQVSLESANRQQGFNIEFDFHDVILNEKTAVLATGCDAVCVFVNDQVDAPVLEKLAKAGIKLVTLRCAGYNNVDTKAATSLGITVLRVPAYSPYSVAEFTVGLLLALDRKLCRAWLRIRLDNFSLDGLLGRDLHGKVVGILGTGRIGSLVAKAFKLGFGCDVIASDVVHNNHLESLGVRYVDRRELFSTSDILCLHCPLSPETHHIVNAETLSWAKPGLLLVNTSRGGLIDTTALIAALQNGAIAGCAIDVYEEESSLFFRNLSSTVVQDDTFQRLITFPNVLVTGHQAFFTQEALSAIAQTTLQNIVDFAGGKPNPDMKV</sequence>
<dbReference type="Pfam" id="PF00389">
    <property type="entry name" value="2-Hacid_dh"/>
    <property type="match status" value="1"/>
</dbReference>
<dbReference type="Gene3D" id="3.40.50.720">
    <property type="entry name" value="NAD(P)-binding Rossmann-like Domain"/>
    <property type="match status" value="2"/>
</dbReference>
<dbReference type="InterPro" id="IPR036291">
    <property type="entry name" value="NAD(P)-bd_dom_sf"/>
</dbReference>
<dbReference type="GO" id="GO:0051287">
    <property type="term" value="F:NAD binding"/>
    <property type="evidence" value="ECO:0007669"/>
    <property type="project" value="InterPro"/>
</dbReference>
<dbReference type="SUPFAM" id="SSF52283">
    <property type="entry name" value="Formate/glycerate dehydrogenase catalytic domain-like"/>
    <property type="match status" value="1"/>
</dbReference>
<dbReference type="AlphaFoldDB" id="A0AAN6IXU3"/>
<gene>
    <name evidence="7" type="ORF">HRR80_001907</name>
</gene>
<accession>A0AAN6IXU3</accession>
<evidence type="ECO:0008006" key="9">
    <source>
        <dbReference type="Google" id="ProtNLM"/>
    </source>
</evidence>
<evidence type="ECO:0000256" key="4">
    <source>
        <dbReference type="RuleBase" id="RU003719"/>
    </source>
</evidence>
<name>A0AAN6IXU3_EXODE</name>
<feature type="domain" description="D-isomer specific 2-hydroxyacid dehydrogenase catalytic" evidence="5">
    <location>
        <begin position="4"/>
        <end position="328"/>
    </location>
</feature>
<dbReference type="Pfam" id="PF02826">
    <property type="entry name" value="2-Hacid_dh_C"/>
    <property type="match status" value="1"/>
</dbReference>
<organism evidence="7 8">
    <name type="scientific">Exophiala dermatitidis</name>
    <name type="common">Black yeast-like fungus</name>
    <name type="synonym">Wangiella dermatitidis</name>
    <dbReference type="NCBI Taxonomy" id="5970"/>
    <lineage>
        <taxon>Eukaryota</taxon>
        <taxon>Fungi</taxon>
        <taxon>Dikarya</taxon>
        <taxon>Ascomycota</taxon>
        <taxon>Pezizomycotina</taxon>
        <taxon>Eurotiomycetes</taxon>
        <taxon>Chaetothyriomycetidae</taxon>
        <taxon>Chaetothyriales</taxon>
        <taxon>Herpotrichiellaceae</taxon>
        <taxon>Exophiala</taxon>
    </lineage>
</organism>
<evidence type="ECO:0000259" key="6">
    <source>
        <dbReference type="Pfam" id="PF02826"/>
    </source>
</evidence>
<proteinExistence type="inferred from homology"/>
<dbReference type="GO" id="GO:0016616">
    <property type="term" value="F:oxidoreductase activity, acting on the CH-OH group of donors, NAD or NADP as acceptor"/>
    <property type="evidence" value="ECO:0007669"/>
    <property type="project" value="InterPro"/>
</dbReference>